<dbReference type="OrthoDB" id="7357206at2"/>
<dbReference type="InterPro" id="IPR027417">
    <property type="entry name" value="P-loop_NTPase"/>
</dbReference>
<keyword evidence="2" id="KW-0547">Nucleotide-binding</keyword>
<gene>
    <name evidence="2" type="ORF">SUH3_04115</name>
</gene>
<dbReference type="GeneID" id="68870744"/>
<reference evidence="2 3" key="1">
    <citation type="submission" date="2014-01" db="EMBL/GenBank/DDBJ databases">
        <title>Sulfitobacter sp. H3 (MCCC 1A00686) Genome Sequencing.</title>
        <authorList>
            <person name="Lai Q."/>
            <person name="Hong Z."/>
        </authorList>
    </citation>
    <scope>NUCLEOTIDE SEQUENCE [LARGE SCALE GENOMIC DNA]</scope>
    <source>
        <strain evidence="2 3">H3</strain>
    </source>
</reference>
<keyword evidence="3" id="KW-1185">Reference proteome</keyword>
<comment type="caution">
    <text evidence="2">The sequence shown here is derived from an EMBL/GenBank/DDBJ whole genome shotgun (WGS) entry which is preliminary data.</text>
</comment>
<evidence type="ECO:0000313" key="3">
    <source>
        <dbReference type="Proteomes" id="UP000027746"/>
    </source>
</evidence>
<dbReference type="NCBIfam" id="NF004629">
    <property type="entry name" value="PRK05973.1"/>
    <property type="match status" value="1"/>
</dbReference>
<organism evidence="2 3">
    <name type="scientific">Pseudosulfitobacter pseudonitzschiae</name>
    <dbReference type="NCBI Taxonomy" id="1402135"/>
    <lineage>
        <taxon>Bacteria</taxon>
        <taxon>Pseudomonadati</taxon>
        <taxon>Pseudomonadota</taxon>
        <taxon>Alphaproteobacteria</taxon>
        <taxon>Rhodobacterales</taxon>
        <taxon>Roseobacteraceae</taxon>
        <taxon>Pseudosulfitobacter</taxon>
    </lineage>
</organism>
<dbReference type="Pfam" id="PF03796">
    <property type="entry name" value="DnaB_C"/>
    <property type="match status" value="1"/>
</dbReference>
<dbReference type="GO" id="GO:0006260">
    <property type="term" value="P:DNA replication"/>
    <property type="evidence" value="ECO:0007669"/>
    <property type="project" value="InterPro"/>
</dbReference>
<keyword evidence="2" id="KW-0378">Hydrolase</keyword>
<dbReference type="EMBL" id="JAMD01000001">
    <property type="protein sequence ID" value="KEJ98188.1"/>
    <property type="molecule type" value="Genomic_DNA"/>
</dbReference>
<dbReference type="GO" id="GO:0005524">
    <property type="term" value="F:ATP binding"/>
    <property type="evidence" value="ECO:0007669"/>
    <property type="project" value="InterPro"/>
</dbReference>
<keyword evidence="2" id="KW-0067">ATP-binding</keyword>
<dbReference type="SUPFAM" id="SSF52540">
    <property type="entry name" value="P-loop containing nucleoside triphosphate hydrolases"/>
    <property type="match status" value="1"/>
</dbReference>
<proteinExistence type="predicted"/>
<protein>
    <submittedName>
        <fullName evidence="2">DNA helicase</fullName>
    </submittedName>
</protein>
<dbReference type="AlphaFoldDB" id="A0A073J6D6"/>
<sequence>MNVTIPIFRLKRDARRLARDKGVPLHATLDLVARQASFAHWSLLAAEHARQRPSARVLQQMQAGDLVLLGARPGQGKTMLGLELCGAALSADRRSVFLSLEWTQAEVTHRFAEVGVDVAQAQGLRVDTSDAICADHIIAALGDAPRGSVAVVDYLQILDQDRRLPPLATQVAALAAFAQHSGVILVLIAQIDRDFAAEAGPPDWGDVRLPNPVDLDLFNRAVFLHDGAVRVVARA</sequence>
<dbReference type="Proteomes" id="UP000027746">
    <property type="component" value="Unassembled WGS sequence"/>
</dbReference>
<evidence type="ECO:0000313" key="2">
    <source>
        <dbReference type="EMBL" id="KEJ98188.1"/>
    </source>
</evidence>
<accession>A0A073J6D6</accession>
<keyword evidence="2" id="KW-0347">Helicase</keyword>
<dbReference type="InterPro" id="IPR007694">
    <property type="entry name" value="DNA_helicase_DnaB-like_C"/>
</dbReference>
<dbReference type="Gene3D" id="3.40.50.300">
    <property type="entry name" value="P-loop containing nucleotide triphosphate hydrolases"/>
    <property type="match status" value="1"/>
</dbReference>
<dbReference type="RefSeq" id="WP_037922185.1">
    <property type="nucleotide sequence ID" value="NZ_CP054599.1"/>
</dbReference>
<name>A0A073J6D6_9RHOB</name>
<dbReference type="GO" id="GO:0003678">
    <property type="term" value="F:DNA helicase activity"/>
    <property type="evidence" value="ECO:0007669"/>
    <property type="project" value="InterPro"/>
</dbReference>
<evidence type="ECO:0000259" key="1">
    <source>
        <dbReference type="Pfam" id="PF03796"/>
    </source>
</evidence>
<feature type="domain" description="SF4 helicase" evidence="1">
    <location>
        <begin position="58"/>
        <end position="119"/>
    </location>
</feature>